<accession>A0A2K8UFG2</accession>
<dbReference type="SMART" id="SM00062">
    <property type="entry name" value="PBPb"/>
    <property type="match status" value="1"/>
</dbReference>
<evidence type="ECO:0000256" key="1">
    <source>
        <dbReference type="ARBA" id="ARBA00000085"/>
    </source>
</evidence>
<evidence type="ECO:0000256" key="14">
    <source>
        <dbReference type="SAM" id="SignalP"/>
    </source>
</evidence>
<dbReference type="Gene3D" id="3.30.450.20">
    <property type="entry name" value="PAS domain"/>
    <property type="match status" value="1"/>
</dbReference>
<feature type="chain" id="PRO_5014953345" description="histidine kinase" evidence="14">
    <location>
        <begin position="33"/>
        <end position="996"/>
    </location>
</feature>
<dbReference type="FunFam" id="1.10.287.130:FF:000038">
    <property type="entry name" value="Sensory transduction histidine kinase"/>
    <property type="match status" value="1"/>
</dbReference>
<evidence type="ECO:0000259" key="18">
    <source>
        <dbReference type="PROSITE" id="PS50113"/>
    </source>
</evidence>
<feature type="domain" description="Response regulatory" evidence="16">
    <location>
        <begin position="768"/>
        <end position="893"/>
    </location>
</feature>
<dbReference type="EC" id="2.7.13.3" evidence="3"/>
<dbReference type="Pfam" id="PF00497">
    <property type="entry name" value="SBP_bac_3"/>
    <property type="match status" value="1"/>
</dbReference>
<keyword evidence="10" id="KW-0472">Membrane</keyword>
<dbReference type="InterPro" id="IPR013767">
    <property type="entry name" value="PAS_fold"/>
</dbReference>
<dbReference type="PROSITE" id="PS50110">
    <property type="entry name" value="RESPONSE_REGULATORY"/>
    <property type="match status" value="1"/>
</dbReference>
<dbReference type="CDD" id="cd00130">
    <property type="entry name" value="PAS"/>
    <property type="match status" value="1"/>
</dbReference>
<dbReference type="InterPro" id="IPR004358">
    <property type="entry name" value="Sig_transdc_His_kin-like_C"/>
</dbReference>
<evidence type="ECO:0000256" key="6">
    <source>
        <dbReference type="ARBA" id="ARBA00022741"/>
    </source>
</evidence>
<dbReference type="InterPro" id="IPR005467">
    <property type="entry name" value="His_kinase_dom"/>
</dbReference>
<dbReference type="SUPFAM" id="SSF52172">
    <property type="entry name" value="CheY-like"/>
    <property type="match status" value="1"/>
</dbReference>
<dbReference type="PROSITE" id="PS50113">
    <property type="entry name" value="PAC"/>
    <property type="match status" value="1"/>
</dbReference>
<dbReference type="InterPro" id="IPR011006">
    <property type="entry name" value="CheY-like_superfamily"/>
</dbReference>
<dbReference type="SUPFAM" id="SSF55874">
    <property type="entry name" value="ATPase domain of HSP90 chaperone/DNA topoisomerase II/histidine kinase"/>
    <property type="match status" value="1"/>
</dbReference>
<dbReference type="GO" id="GO:0000155">
    <property type="term" value="F:phosphorelay sensor kinase activity"/>
    <property type="evidence" value="ECO:0007669"/>
    <property type="project" value="InterPro"/>
</dbReference>
<dbReference type="Gene3D" id="1.10.287.130">
    <property type="match status" value="1"/>
</dbReference>
<dbReference type="GO" id="GO:0005524">
    <property type="term" value="F:ATP binding"/>
    <property type="evidence" value="ECO:0007669"/>
    <property type="project" value="UniProtKB-KW"/>
</dbReference>
<dbReference type="SUPFAM" id="SSF53850">
    <property type="entry name" value="Periplasmic binding protein-like II"/>
    <property type="match status" value="1"/>
</dbReference>
<keyword evidence="5" id="KW-0808">Transferase</keyword>
<dbReference type="Proteomes" id="UP000232638">
    <property type="component" value="Chromosome"/>
</dbReference>
<dbReference type="InterPro" id="IPR000700">
    <property type="entry name" value="PAS-assoc_C"/>
</dbReference>
<dbReference type="PRINTS" id="PR00344">
    <property type="entry name" value="BCTRLSENSOR"/>
</dbReference>
<keyword evidence="11" id="KW-0131">Cell cycle</keyword>
<dbReference type="InterPro" id="IPR036097">
    <property type="entry name" value="HisK_dim/P_sf"/>
</dbReference>
<dbReference type="GO" id="GO:0009927">
    <property type="term" value="F:histidine phosphotransfer kinase activity"/>
    <property type="evidence" value="ECO:0007669"/>
    <property type="project" value="TreeGrafter"/>
</dbReference>
<dbReference type="InterPro" id="IPR003594">
    <property type="entry name" value="HATPase_dom"/>
</dbReference>
<dbReference type="FunFam" id="3.30.565.10:FF:000010">
    <property type="entry name" value="Sensor histidine kinase RcsC"/>
    <property type="match status" value="1"/>
</dbReference>
<dbReference type="Gene3D" id="3.30.565.10">
    <property type="entry name" value="Histidine kinase-like ATPase, C-terminal domain"/>
    <property type="match status" value="1"/>
</dbReference>
<dbReference type="AlphaFoldDB" id="A0A2K8UFG2"/>
<keyword evidence="7" id="KW-0418">Kinase</keyword>
<dbReference type="CDD" id="cd17546">
    <property type="entry name" value="REC_hyHK_CKI1_RcsC-like"/>
    <property type="match status" value="1"/>
</dbReference>
<comment type="subcellular location">
    <subcellularLocation>
        <location evidence="2">Membrane</location>
    </subcellularLocation>
</comment>
<evidence type="ECO:0000256" key="12">
    <source>
        <dbReference type="PROSITE-ProRule" id="PRU00169"/>
    </source>
</evidence>
<evidence type="ECO:0000256" key="11">
    <source>
        <dbReference type="ARBA" id="ARBA00023306"/>
    </source>
</evidence>
<feature type="domain" description="Histidine kinase" evidence="15">
    <location>
        <begin position="526"/>
        <end position="742"/>
    </location>
</feature>
<dbReference type="PANTHER" id="PTHR43047:SF72">
    <property type="entry name" value="OSMOSENSING HISTIDINE PROTEIN KINASE SLN1"/>
    <property type="match status" value="1"/>
</dbReference>
<dbReference type="NCBIfam" id="TIGR00229">
    <property type="entry name" value="sensory_box"/>
    <property type="match status" value="1"/>
</dbReference>
<keyword evidence="6" id="KW-0547">Nucleotide-binding</keyword>
<evidence type="ECO:0000259" key="16">
    <source>
        <dbReference type="PROSITE" id="PS50110"/>
    </source>
</evidence>
<feature type="domain" description="PAC" evidence="18">
    <location>
        <begin position="456"/>
        <end position="508"/>
    </location>
</feature>
<keyword evidence="14" id="KW-0732">Signal</keyword>
<dbReference type="GO" id="GO:0006355">
    <property type="term" value="P:regulation of DNA-templated transcription"/>
    <property type="evidence" value="ECO:0007669"/>
    <property type="project" value="InterPro"/>
</dbReference>
<dbReference type="SMART" id="SM00448">
    <property type="entry name" value="REC"/>
    <property type="match status" value="1"/>
</dbReference>
<dbReference type="SUPFAM" id="SSF47384">
    <property type="entry name" value="Homodimeric domain of signal transducing histidine kinase"/>
    <property type="match status" value="1"/>
</dbReference>
<dbReference type="Pfam" id="PF00072">
    <property type="entry name" value="Response_reg"/>
    <property type="match status" value="1"/>
</dbReference>
<dbReference type="EMBL" id="CP020370">
    <property type="protein sequence ID" value="AUB84219.1"/>
    <property type="molecule type" value="Genomic_DNA"/>
</dbReference>
<dbReference type="Gene3D" id="3.40.50.2300">
    <property type="match status" value="1"/>
</dbReference>
<feature type="signal peptide" evidence="14">
    <location>
        <begin position="1"/>
        <end position="32"/>
    </location>
</feature>
<dbReference type="PROSITE" id="PS50112">
    <property type="entry name" value="PAS"/>
    <property type="match status" value="1"/>
</dbReference>
<dbReference type="OrthoDB" id="9810730at2"/>
<keyword evidence="20" id="KW-1185">Reference proteome</keyword>
<dbReference type="SMART" id="SM00091">
    <property type="entry name" value="PAS"/>
    <property type="match status" value="1"/>
</dbReference>
<evidence type="ECO:0000259" key="15">
    <source>
        <dbReference type="PROSITE" id="PS50109"/>
    </source>
</evidence>
<keyword evidence="8" id="KW-0067">ATP-binding</keyword>
<sequence>MAYDVKAIWISPPRMKSRLLAIILICPFFASAAMAGQAETVAPAAPIQLTREERAWLDANHTVRVRIVDWPPYMMTKPRPSGVAVDYLDAIARRFNFRVEYVITAIQWFDAMADVRGARAHFDLLPTMHRTPEREQQFALTNDYLTAPWVVYTRNDTHYIAGLEGLSGKTLAVEKGFTITDKIRTDHPRIRILEVGRSQQALEAVAMGQAEAYVGNLAIANFLIKQNRFTNLVVAAGTPYGQHTQGMAVRIDWPALASLIDKGLAAMTPAQINAINQKWGAVEVRPRIDYTLVWQVVAGATLVSLAFFYWNRRLARDVAVRRHIAADLRKSETRLTEEKRRLQQAQQALEHLNETLEDQVRHRTKELESTNETLRRSEERHRLLADNARDVIWSMALDGTITYVSPAVEKVRGFTPPEAMRQSLDAIHTPDSQAIVIDYFKRLHAAIQAGRAPENFRGELEYLCKDGSTFWTEVMAYPLRGADGAFVEILGLTRDIDERKRYETMLQQARDAADAANLAKSEFLANMSHEIRTPLNAILGFAQVLGRDPDLSVTQRDSLTTIQRSGEHLLTLINDILDMAKIEAGRMTLQAAPFDLSALVTEAEAFFRQRALERGLALTVGAAALPRMVVGDAMKLRQVLINLLGNAVKFTAAGSVTLRVVPAAGDAIRFSVSDTGTGIAPQEMARLFEPFGQTASGRQVPGGTGLGLALSRRFVRLMGGELTAESRPDQGSCFSFTLTLPAVTVAVPTAEQSGPFVVDLAPGQSVCRILIVDDLPDNRAPLRALLETLNPLSAILKCREAADGQEAVALWEEWQPHVVFMDMRMPVMSGEEATRQIKARMAARPDSVRSVVVALSASAFTEHRDQFLACGCDEFAGKPFRAEELFAILERRAGLRFVRAGDPPPSALPLSGEELMEHVDACPEGWRADLKCAAQLGDFGRITALLETLRETDPVLCAVLAKWAYEYDLEAFMGAFAAGGRPTRRTGETPAPPGLS</sequence>
<dbReference type="SMART" id="SM00387">
    <property type="entry name" value="HATPase_c"/>
    <property type="match status" value="1"/>
</dbReference>
<dbReference type="GO" id="GO:0005886">
    <property type="term" value="C:plasma membrane"/>
    <property type="evidence" value="ECO:0007669"/>
    <property type="project" value="TreeGrafter"/>
</dbReference>
<dbReference type="KEGG" id="tsy:THSYN_26965"/>
<evidence type="ECO:0000313" key="20">
    <source>
        <dbReference type="Proteomes" id="UP000232638"/>
    </source>
</evidence>
<organism evidence="19 20">
    <name type="scientific">Candidatus Thiodictyon syntrophicum</name>
    <dbReference type="NCBI Taxonomy" id="1166950"/>
    <lineage>
        <taxon>Bacteria</taxon>
        <taxon>Pseudomonadati</taxon>
        <taxon>Pseudomonadota</taxon>
        <taxon>Gammaproteobacteria</taxon>
        <taxon>Chromatiales</taxon>
        <taxon>Chromatiaceae</taxon>
        <taxon>Thiodictyon</taxon>
    </lineage>
</organism>
<evidence type="ECO:0000256" key="10">
    <source>
        <dbReference type="ARBA" id="ARBA00023136"/>
    </source>
</evidence>
<dbReference type="CDD" id="cd01007">
    <property type="entry name" value="PBP2_BvgS_HisK_like"/>
    <property type="match status" value="1"/>
</dbReference>
<evidence type="ECO:0000256" key="8">
    <source>
        <dbReference type="ARBA" id="ARBA00022840"/>
    </source>
</evidence>
<dbReference type="InterPro" id="IPR003661">
    <property type="entry name" value="HisK_dim/P_dom"/>
</dbReference>
<evidence type="ECO:0000259" key="17">
    <source>
        <dbReference type="PROSITE" id="PS50112"/>
    </source>
</evidence>
<evidence type="ECO:0000313" key="19">
    <source>
        <dbReference type="EMBL" id="AUB84219.1"/>
    </source>
</evidence>
<evidence type="ECO:0000256" key="3">
    <source>
        <dbReference type="ARBA" id="ARBA00012438"/>
    </source>
</evidence>
<proteinExistence type="predicted"/>
<dbReference type="InterPro" id="IPR001610">
    <property type="entry name" value="PAC"/>
</dbReference>
<dbReference type="Pfam" id="PF00512">
    <property type="entry name" value="HisKA"/>
    <property type="match status" value="1"/>
</dbReference>
<dbReference type="SMART" id="SM00388">
    <property type="entry name" value="HisKA"/>
    <property type="match status" value="1"/>
</dbReference>
<evidence type="ECO:0000256" key="9">
    <source>
        <dbReference type="ARBA" id="ARBA00023012"/>
    </source>
</evidence>
<dbReference type="Pfam" id="PF02518">
    <property type="entry name" value="HATPase_c"/>
    <property type="match status" value="1"/>
</dbReference>
<keyword evidence="13" id="KW-0175">Coiled coil</keyword>
<feature type="domain" description="PAS" evidence="17">
    <location>
        <begin position="377"/>
        <end position="450"/>
    </location>
</feature>
<dbReference type="PANTHER" id="PTHR43047">
    <property type="entry name" value="TWO-COMPONENT HISTIDINE PROTEIN KINASE"/>
    <property type="match status" value="1"/>
</dbReference>
<dbReference type="Pfam" id="PF00989">
    <property type="entry name" value="PAS"/>
    <property type="match status" value="1"/>
</dbReference>
<dbReference type="SMART" id="SM00086">
    <property type="entry name" value="PAC"/>
    <property type="match status" value="1"/>
</dbReference>
<dbReference type="InterPro" id="IPR001638">
    <property type="entry name" value="Solute-binding_3/MltF_N"/>
</dbReference>
<dbReference type="InterPro" id="IPR036890">
    <property type="entry name" value="HATPase_C_sf"/>
</dbReference>
<name>A0A2K8UFG2_9GAMM</name>
<evidence type="ECO:0000256" key="4">
    <source>
        <dbReference type="ARBA" id="ARBA00022553"/>
    </source>
</evidence>
<dbReference type="InterPro" id="IPR000014">
    <property type="entry name" value="PAS"/>
</dbReference>
<evidence type="ECO:0000256" key="5">
    <source>
        <dbReference type="ARBA" id="ARBA00022679"/>
    </source>
</evidence>
<feature type="coiled-coil region" evidence="13">
    <location>
        <begin position="325"/>
        <end position="387"/>
    </location>
</feature>
<comment type="catalytic activity">
    <reaction evidence="1">
        <text>ATP + protein L-histidine = ADP + protein N-phospho-L-histidine.</text>
        <dbReference type="EC" id="2.7.13.3"/>
    </reaction>
</comment>
<dbReference type="PROSITE" id="PS50109">
    <property type="entry name" value="HIS_KIN"/>
    <property type="match status" value="1"/>
</dbReference>
<dbReference type="Gene3D" id="3.40.190.10">
    <property type="entry name" value="Periplasmic binding protein-like II"/>
    <property type="match status" value="2"/>
</dbReference>
<dbReference type="InterPro" id="IPR001789">
    <property type="entry name" value="Sig_transdc_resp-reg_receiver"/>
</dbReference>
<dbReference type="SUPFAM" id="SSF55785">
    <property type="entry name" value="PYP-like sensor domain (PAS domain)"/>
    <property type="match status" value="1"/>
</dbReference>
<gene>
    <name evidence="19" type="ORF">THSYN_26965</name>
</gene>
<evidence type="ECO:0000256" key="7">
    <source>
        <dbReference type="ARBA" id="ARBA00022777"/>
    </source>
</evidence>
<evidence type="ECO:0000256" key="13">
    <source>
        <dbReference type="SAM" id="Coils"/>
    </source>
</evidence>
<keyword evidence="9" id="KW-0902">Two-component regulatory system</keyword>
<dbReference type="CDD" id="cd16922">
    <property type="entry name" value="HATPase_EvgS-ArcB-TorS-like"/>
    <property type="match status" value="1"/>
</dbReference>
<reference evidence="19 20" key="1">
    <citation type="submission" date="2017-03" db="EMBL/GenBank/DDBJ databases">
        <title>Complete genome sequence of Candidatus 'Thiodictyon syntrophicum' sp. nov. strain Cad16T, a photolithoautotroph purple sulfur bacterium isolated from an alpine meromictic lake.</title>
        <authorList>
            <person name="Luedin S.M."/>
            <person name="Pothier J.F."/>
            <person name="Danza F."/>
            <person name="Storelli N."/>
            <person name="Wittwer M."/>
            <person name="Tonolla M."/>
        </authorList>
    </citation>
    <scope>NUCLEOTIDE SEQUENCE [LARGE SCALE GENOMIC DNA]</scope>
    <source>
        <strain evidence="19 20">Cad16T</strain>
    </source>
</reference>
<keyword evidence="4 12" id="KW-0597">Phosphoprotein</keyword>
<evidence type="ECO:0000256" key="2">
    <source>
        <dbReference type="ARBA" id="ARBA00004370"/>
    </source>
</evidence>
<dbReference type="CDD" id="cd00082">
    <property type="entry name" value="HisKA"/>
    <property type="match status" value="1"/>
</dbReference>
<feature type="modified residue" description="4-aspartylphosphate" evidence="12">
    <location>
        <position position="822"/>
    </location>
</feature>
<protein>
    <recommendedName>
        <fullName evidence="3">histidine kinase</fullName>
        <ecNumber evidence="3">2.7.13.3</ecNumber>
    </recommendedName>
</protein>
<dbReference type="InterPro" id="IPR035965">
    <property type="entry name" value="PAS-like_dom_sf"/>
</dbReference>